<evidence type="ECO:0000256" key="2">
    <source>
        <dbReference type="ARBA" id="ARBA00022741"/>
    </source>
</evidence>
<evidence type="ECO:0000256" key="1">
    <source>
        <dbReference type="ARBA" id="ARBA00022679"/>
    </source>
</evidence>
<evidence type="ECO:0000256" key="4">
    <source>
        <dbReference type="ARBA" id="ARBA00022840"/>
    </source>
</evidence>
<protein>
    <submittedName>
        <fullName evidence="6">Serine/threonine protein kinase</fullName>
    </submittedName>
</protein>
<keyword evidence="2" id="KW-0547">Nucleotide-binding</keyword>
<dbReference type="GO" id="GO:0004674">
    <property type="term" value="F:protein serine/threonine kinase activity"/>
    <property type="evidence" value="ECO:0007669"/>
    <property type="project" value="UniProtKB-KW"/>
</dbReference>
<dbReference type="Pfam" id="PF00069">
    <property type="entry name" value="Pkinase"/>
    <property type="match status" value="1"/>
</dbReference>
<dbReference type="RefSeq" id="WP_210661175.1">
    <property type="nucleotide sequence ID" value="NZ_JAGKQQ010000001.1"/>
</dbReference>
<keyword evidence="1" id="KW-0808">Transferase</keyword>
<dbReference type="EMBL" id="JAGKQQ010000001">
    <property type="protein sequence ID" value="MBP3960119.1"/>
    <property type="molecule type" value="Genomic_DNA"/>
</dbReference>
<gene>
    <name evidence="6" type="ORF">J8F10_33250</name>
</gene>
<keyword evidence="3 6" id="KW-0418">Kinase</keyword>
<dbReference type="PANTHER" id="PTHR43289:SF6">
    <property type="entry name" value="SERINE_THREONINE-PROTEIN KINASE NEKL-3"/>
    <property type="match status" value="1"/>
</dbReference>
<organism evidence="6 7">
    <name type="scientific">Gemmata palustris</name>
    <dbReference type="NCBI Taxonomy" id="2822762"/>
    <lineage>
        <taxon>Bacteria</taxon>
        <taxon>Pseudomonadati</taxon>
        <taxon>Planctomycetota</taxon>
        <taxon>Planctomycetia</taxon>
        <taxon>Gemmatales</taxon>
        <taxon>Gemmataceae</taxon>
        <taxon>Gemmata</taxon>
    </lineage>
</organism>
<dbReference type="InterPro" id="IPR011009">
    <property type="entry name" value="Kinase-like_dom_sf"/>
</dbReference>
<dbReference type="Gene3D" id="1.10.510.10">
    <property type="entry name" value="Transferase(Phosphotransferase) domain 1"/>
    <property type="match status" value="1"/>
</dbReference>
<dbReference type="PIRSF" id="PIRSF000654">
    <property type="entry name" value="Integrin-linked_kinase"/>
    <property type="match status" value="1"/>
</dbReference>
<evidence type="ECO:0000313" key="7">
    <source>
        <dbReference type="Proteomes" id="UP000676565"/>
    </source>
</evidence>
<evidence type="ECO:0000256" key="3">
    <source>
        <dbReference type="ARBA" id="ARBA00022777"/>
    </source>
</evidence>
<keyword evidence="4" id="KW-0067">ATP-binding</keyword>
<reference evidence="6 7" key="1">
    <citation type="submission" date="2021-04" db="EMBL/GenBank/DDBJ databases">
        <authorList>
            <person name="Ivanova A."/>
        </authorList>
    </citation>
    <scope>NUCLEOTIDE SEQUENCE [LARGE SCALE GENOMIC DNA]</scope>
    <source>
        <strain evidence="6 7">G18</strain>
    </source>
</reference>
<keyword evidence="7" id="KW-1185">Reference proteome</keyword>
<dbReference type="Gene3D" id="3.30.200.20">
    <property type="entry name" value="Phosphorylase Kinase, domain 1"/>
    <property type="match status" value="1"/>
</dbReference>
<dbReference type="InterPro" id="IPR000719">
    <property type="entry name" value="Prot_kinase_dom"/>
</dbReference>
<dbReference type="CDD" id="cd14014">
    <property type="entry name" value="STKc_PknB_like"/>
    <property type="match status" value="1"/>
</dbReference>
<sequence>MGVLDFLFGKGKGRSGGSPKKGLKKINVAKRFDLVGRTGQGSMSKVFRAYDRELGRTVCLKLLDKAKTKKFEERFIGLKKPHEGEICEALKHDNIVRTYEQGITTDGEPYLVMELVDGLGLNYLVETRAPQLTGNRINFLSQLCNALQYMHDSKWLHRDLCTRNVMVDKEGVLKLIDFGLTVPYTPAFCVSGNRTGTPDILAPEIIKRKATDHRVDLFALGVTAYEVFTGQLPWERSPSSEETFRRRLNTLPREAKDLNPNVDERLSAILLKSISRDPADRYPSATAFKEALTRLEKQDY</sequence>
<keyword evidence="6" id="KW-0723">Serine/threonine-protein kinase</keyword>
<dbReference type="Proteomes" id="UP000676565">
    <property type="component" value="Unassembled WGS sequence"/>
</dbReference>
<feature type="domain" description="Protein kinase" evidence="5">
    <location>
        <begin position="32"/>
        <end position="293"/>
    </location>
</feature>
<evidence type="ECO:0000259" key="5">
    <source>
        <dbReference type="PROSITE" id="PS50011"/>
    </source>
</evidence>
<accession>A0ABS5C299</accession>
<dbReference type="SUPFAM" id="SSF56112">
    <property type="entry name" value="Protein kinase-like (PK-like)"/>
    <property type="match status" value="1"/>
</dbReference>
<dbReference type="PROSITE" id="PS50011">
    <property type="entry name" value="PROTEIN_KINASE_DOM"/>
    <property type="match status" value="1"/>
</dbReference>
<name>A0ABS5C299_9BACT</name>
<evidence type="ECO:0000313" key="6">
    <source>
        <dbReference type="EMBL" id="MBP3960119.1"/>
    </source>
</evidence>
<dbReference type="PANTHER" id="PTHR43289">
    <property type="entry name" value="MITOGEN-ACTIVATED PROTEIN KINASE KINASE KINASE 20-RELATED"/>
    <property type="match status" value="1"/>
</dbReference>
<comment type="caution">
    <text evidence="6">The sequence shown here is derived from an EMBL/GenBank/DDBJ whole genome shotgun (WGS) entry which is preliminary data.</text>
</comment>
<proteinExistence type="predicted"/>